<evidence type="ECO:0000313" key="1">
    <source>
        <dbReference type="EMBL" id="VDK63303.1"/>
    </source>
</evidence>
<dbReference type="AlphaFoldDB" id="A0A183DII8"/>
<dbReference type="EMBL" id="UYRT01025171">
    <property type="protein sequence ID" value="VDK63303.1"/>
    <property type="molecule type" value="Genomic_DNA"/>
</dbReference>
<name>A0A183DII8_9BILA</name>
<dbReference type="WBParaSite" id="GPUH_0000853901-mRNA-1">
    <property type="protein sequence ID" value="GPUH_0000853901-mRNA-1"/>
    <property type="gene ID" value="GPUH_0000853901"/>
</dbReference>
<dbReference type="Proteomes" id="UP000271098">
    <property type="component" value="Unassembled WGS sequence"/>
</dbReference>
<keyword evidence="2" id="KW-1185">Reference proteome</keyword>
<accession>A0A183DII8</accession>
<reference evidence="1 2" key="2">
    <citation type="submission" date="2018-11" db="EMBL/GenBank/DDBJ databases">
        <authorList>
            <consortium name="Pathogen Informatics"/>
        </authorList>
    </citation>
    <scope>NUCLEOTIDE SEQUENCE [LARGE SCALE GENOMIC DNA]</scope>
</reference>
<evidence type="ECO:0000313" key="2">
    <source>
        <dbReference type="Proteomes" id="UP000271098"/>
    </source>
</evidence>
<protein>
    <submittedName>
        <fullName evidence="3">PilZ domain-containing protein</fullName>
    </submittedName>
</protein>
<organism evidence="3">
    <name type="scientific">Gongylonema pulchrum</name>
    <dbReference type="NCBI Taxonomy" id="637853"/>
    <lineage>
        <taxon>Eukaryota</taxon>
        <taxon>Metazoa</taxon>
        <taxon>Ecdysozoa</taxon>
        <taxon>Nematoda</taxon>
        <taxon>Chromadorea</taxon>
        <taxon>Rhabditida</taxon>
        <taxon>Spirurina</taxon>
        <taxon>Spiruromorpha</taxon>
        <taxon>Spiruroidea</taxon>
        <taxon>Gongylonematidae</taxon>
        <taxon>Gongylonema</taxon>
    </lineage>
</organism>
<evidence type="ECO:0000313" key="3">
    <source>
        <dbReference type="WBParaSite" id="GPUH_0000853901-mRNA-1"/>
    </source>
</evidence>
<reference evidence="3" key="1">
    <citation type="submission" date="2016-06" db="UniProtKB">
        <authorList>
            <consortium name="WormBaseParasite"/>
        </authorList>
    </citation>
    <scope>IDENTIFICATION</scope>
</reference>
<proteinExistence type="predicted"/>
<dbReference type="Gene3D" id="3.30.310.270">
    <property type="match status" value="1"/>
</dbReference>
<dbReference type="OrthoDB" id="271862at2759"/>
<sequence length="106" mass="12282">MFELMKKRTEQADEQRRVSEAKRLRNLNISCDGQRLQRTPLPKNVTLTIEIPNVEHATMISRMEAWADGDSIPQIMNDTGVLVQFPDLVPEIKNARDFVNKVQNKY</sequence>
<dbReference type="Pfam" id="PF22801">
    <property type="entry name" value="KH_GLD-3_1st"/>
    <property type="match status" value="1"/>
</dbReference>
<gene>
    <name evidence="1" type="ORF">GPUH_LOCUS8531</name>
</gene>